<gene>
    <name evidence="5" type="ORF">MNBD_PLANCTO02-1425</name>
</gene>
<dbReference type="PROSITE" id="PS50294">
    <property type="entry name" value="WD_REPEATS_REGION"/>
    <property type="match status" value="2"/>
</dbReference>
<protein>
    <submittedName>
        <fullName evidence="5">High-affnity carbon uptake protein Hat/HatR</fullName>
    </submittedName>
</protein>
<dbReference type="Pfam" id="PF23749">
    <property type="entry name" value="DUF7165"/>
    <property type="match status" value="1"/>
</dbReference>
<dbReference type="InterPro" id="IPR055589">
    <property type="entry name" value="DUF7165"/>
</dbReference>
<sequence>MKTFFNRSALLGMALLFSLTTTTLIAQRDTPKNKGGHPKIKHITKHKKTKGKAKKTKKAAPHSVKLITQLKGANEWVRSVLFSPDGKTLAVGSYEQINIFDVATRKEIKKIEMKNGYVRTLAFSPDGKVLAAGGYQVVVLWNPETGKEIRKIEHHEAYVSSVMFSKDGKRILSASEDQTVRITNVANGDEIQVISDFRYPVQAAAWSPDEKLIATASGDKDSDIKPGYVKLWDTQTGKAIVVLAGRKDGHEKAATGLAFSANGKRLVSTSEDEKANIYNVVTHKPLGFYSGHDRPVNCALWTKEYYIISGGGGRAKGGNNVKIWDSRDATELATLSGHRGRISSVSLTSDGKTLASGSYDGRVALWDISNVMADPEKTKKYLEEQKQKKKEGKEKKGGGNPGKGIR</sequence>
<dbReference type="InterPro" id="IPR036322">
    <property type="entry name" value="WD40_repeat_dom_sf"/>
</dbReference>
<dbReference type="Pfam" id="PF00400">
    <property type="entry name" value="WD40"/>
    <property type="match status" value="4"/>
</dbReference>
<dbReference type="InterPro" id="IPR001680">
    <property type="entry name" value="WD40_rpt"/>
</dbReference>
<keyword evidence="1" id="KW-0853">WD repeat</keyword>
<dbReference type="PANTHER" id="PTHR19848:SF8">
    <property type="entry name" value="F-BOX AND WD REPEAT DOMAIN CONTAINING 7"/>
    <property type="match status" value="1"/>
</dbReference>
<dbReference type="AlphaFoldDB" id="A0A3B1DAA4"/>
<dbReference type="SMART" id="SM00320">
    <property type="entry name" value="WD40"/>
    <property type="match status" value="7"/>
</dbReference>
<reference evidence="5" key="1">
    <citation type="submission" date="2018-06" db="EMBL/GenBank/DDBJ databases">
        <authorList>
            <person name="Zhirakovskaya E."/>
        </authorList>
    </citation>
    <scope>NUCLEOTIDE SEQUENCE</scope>
</reference>
<evidence type="ECO:0000256" key="2">
    <source>
        <dbReference type="ARBA" id="ARBA00022737"/>
    </source>
</evidence>
<keyword evidence="2" id="KW-0677">Repeat</keyword>
<dbReference type="EMBL" id="UOGL01000314">
    <property type="protein sequence ID" value="VAX39219.1"/>
    <property type="molecule type" value="Genomic_DNA"/>
</dbReference>
<dbReference type="InterPro" id="IPR015943">
    <property type="entry name" value="WD40/YVTN_repeat-like_dom_sf"/>
</dbReference>
<evidence type="ECO:0000259" key="4">
    <source>
        <dbReference type="Pfam" id="PF23749"/>
    </source>
</evidence>
<dbReference type="PANTHER" id="PTHR19848">
    <property type="entry name" value="WD40 REPEAT PROTEIN"/>
    <property type="match status" value="1"/>
</dbReference>
<dbReference type="CDD" id="cd00200">
    <property type="entry name" value="WD40"/>
    <property type="match status" value="1"/>
</dbReference>
<name>A0A3B1DAA4_9ZZZZ</name>
<evidence type="ECO:0000256" key="1">
    <source>
        <dbReference type="ARBA" id="ARBA00022574"/>
    </source>
</evidence>
<organism evidence="5">
    <name type="scientific">hydrothermal vent metagenome</name>
    <dbReference type="NCBI Taxonomy" id="652676"/>
    <lineage>
        <taxon>unclassified sequences</taxon>
        <taxon>metagenomes</taxon>
        <taxon>ecological metagenomes</taxon>
    </lineage>
</organism>
<dbReference type="PROSITE" id="PS50082">
    <property type="entry name" value="WD_REPEATS_2"/>
    <property type="match status" value="3"/>
</dbReference>
<dbReference type="Gene3D" id="2.130.10.10">
    <property type="entry name" value="YVTN repeat-like/Quinoprotein amine dehydrogenase"/>
    <property type="match status" value="2"/>
</dbReference>
<feature type="domain" description="DUF7165" evidence="4">
    <location>
        <begin position="80"/>
        <end position="179"/>
    </location>
</feature>
<feature type="compositionally biased region" description="Basic residues" evidence="3">
    <location>
        <begin position="34"/>
        <end position="57"/>
    </location>
</feature>
<feature type="region of interest" description="Disordered" evidence="3">
    <location>
        <begin position="376"/>
        <end position="406"/>
    </location>
</feature>
<evidence type="ECO:0000313" key="5">
    <source>
        <dbReference type="EMBL" id="VAX39219.1"/>
    </source>
</evidence>
<evidence type="ECO:0000256" key="3">
    <source>
        <dbReference type="SAM" id="MobiDB-lite"/>
    </source>
</evidence>
<dbReference type="PROSITE" id="PS00678">
    <property type="entry name" value="WD_REPEATS_1"/>
    <property type="match status" value="1"/>
</dbReference>
<dbReference type="SUPFAM" id="SSF50978">
    <property type="entry name" value="WD40 repeat-like"/>
    <property type="match status" value="1"/>
</dbReference>
<feature type="region of interest" description="Disordered" evidence="3">
    <location>
        <begin position="28"/>
        <end position="57"/>
    </location>
</feature>
<accession>A0A3B1DAA4</accession>
<feature type="compositionally biased region" description="Basic and acidic residues" evidence="3">
    <location>
        <begin position="376"/>
        <end position="397"/>
    </location>
</feature>
<dbReference type="InterPro" id="IPR019775">
    <property type="entry name" value="WD40_repeat_CS"/>
</dbReference>
<proteinExistence type="predicted"/>